<dbReference type="InterPro" id="IPR036390">
    <property type="entry name" value="WH_DNA-bd_sf"/>
</dbReference>
<dbReference type="Gene3D" id="1.10.10.10">
    <property type="entry name" value="Winged helix-like DNA-binding domain superfamily/Winged helix DNA-binding domain"/>
    <property type="match status" value="2"/>
</dbReference>
<keyword evidence="3" id="KW-0949">S-adenosyl-L-methionine</keyword>
<dbReference type="Pfam" id="PF00891">
    <property type="entry name" value="Methyltransf_2"/>
    <property type="match status" value="2"/>
</dbReference>
<dbReference type="Gene3D" id="3.40.50.150">
    <property type="entry name" value="Vaccinia Virus protein VP39"/>
    <property type="match status" value="3"/>
</dbReference>
<dbReference type="GO" id="GO:0008171">
    <property type="term" value="F:O-methyltransferase activity"/>
    <property type="evidence" value="ECO:0007669"/>
    <property type="project" value="InterPro"/>
</dbReference>
<evidence type="ECO:0000256" key="1">
    <source>
        <dbReference type="ARBA" id="ARBA00022603"/>
    </source>
</evidence>
<keyword evidence="8" id="KW-1185">Reference proteome</keyword>
<dbReference type="OrthoDB" id="2410195at2759"/>
<dbReference type="InterPro" id="IPR012967">
    <property type="entry name" value="COMT_dimerisation"/>
</dbReference>
<dbReference type="GO" id="GO:0032259">
    <property type="term" value="P:methylation"/>
    <property type="evidence" value="ECO:0007669"/>
    <property type="project" value="UniProtKB-KW"/>
</dbReference>
<evidence type="ECO:0000256" key="2">
    <source>
        <dbReference type="ARBA" id="ARBA00022679"/>
    </source>
</evidence>
<evidence type="ECO:0000313" key="8">
    <source>
        <dbReference type="Proteomes" id="UP000245207"/>
    </source>
</evidence>
<comment type="caution">
    <text evidence="7">The sequence shown here is derived from an EMBL/GenBank/DDBJ whole genome shotgun (WGS) entry which is preliminary data.</text>
</comment>
<feature type="domain" description="O-methyltransferase C-terminal" evidence="5">
    <location>
        <begin position="170"/>
        <end position="254"/>
    </location>
</feature>
<reference evidence="7 8" key="1">
    <citation type="journal article" date="2018" name="Mol. Plant">
        <title>The genome of Artemisia annua provides insight into the evolution of Asteraceae family and artemisinin biosynthesis.</title>
        <authorList>
            <person name="Shen Q."/>
            <person name="Zhang L."/>
            <person name="Liao Z."/>
            <person name="Wang S."/>
            <person name="Yan T."/>
            <person name="Shi P."/>
            <person name="Liu M."/>
            <person name="Fu X."/>
            <person name="Pan Q."/>
            <person name="Wang Y."/>
            <person name="Lv Z."/>
            <person name="Lu X."/>
            <person name="Zhang F."/>
            <person name="Jiang W."/>
            <person name="Ma Y."/>
            <person name="Chen M."/>
            <person name="Hao X."/>
            <person name="Li L."/>
            <person name="Tang Y."/>
            <person name="Lv G."/>
            <person name="Zhou Y."/>
            <person name="Sun X."/>
            <person name="Brodelius P.E."/>
            <person name="Rose J.K.C."/>
            <person name="Tang K."/>
        </authorList>
    </citation>
    <scope>NUCLEOTIDE SEQUENCE [LARGE SCALE GENOMIC DNA]</scope>
    <source>
        <strain evidence="8">cv. Huhao1</strain>
        <tissue evidence="7">Leaf</tissue>
    </source>
</reference>
<dbReference type="Proteomes" id="UP000245207">
    <property type="component" value="Unassembled WGS sequence"/>
</dbReference>
<dbReference type="PROSITE" id="PS51683">
    <property type="entry name" value="SAM_OMT_II"/>
    <property type="match status" value="2"/>
</dbReference>
<dbReference type="InterPro" id="IPR036388">
    <property type="entry name" value="WH-like_DNA-bd_sf"/>
</dbReference>
<dbReference type="InterPro" id="IPR016461">
    <property type="entry name" value="COMT-like"/>
</dbReference>
<comment type="similarity">
    <text evidence="4">Belongs to the class I-like SAM-binding methyltransferase superfamily. Cation-independent O-methyltransferase family. COMT subfamily.</text>
</comment>
<dbReference type="FunFam" id="3.40.50.150:FF:000057">
    <property type="entry name" value="O-methyltransferase ZRP4"/>
    <property type="match status" value="1"/>
</dbReference>
<accession>A0A2U1QDI0</accession>
<evidence type="ECO:0000259" key="5">
    <source>
        <dbReference type="Pfam" id="PF00891"/>
    </source>
</evidence>
<name>A0A2U1QDI0_ARTAN</name>
<dbReference type="PANTHER" id="PTHR11746">
    <property type="entry name" value="O-METHYLTRANSFERASE"/>
    <property type="match status" value="1"/>
</dbReference>
<dbReference type="SUPFAM" id="SSF53335">
    <property type="entry name" value="S-adenosyl-L-methionine-dependent methyltransferases"/>
    <property type="match status" value="2"/>
</dbReference>
<dbReference type="InterPro" id="IPR029063">
    <property type="entry name" value="SAM-dependent_MTases_sf"/>
</dbReference>
<dbReference type="GO" id="GO:0046983">
    <property type="term" value="F:protein dimerization activity"/>
    <property type="evidence" value="ECO:0007669"/>
    <property type="project" value="InterPro"/>
</dbReference>
<evidence type="ECO:0000313" key="7">
    <source>
        <dbReference type="EMBL" id="PWA96061.1"/>
    </source>
</evidence>
<organism evidence="7 8">
    <name type="scientific">Artemisia annua</name>
    <name type="common">Sweet wormwood</name>
    <dbReference type="NCBI Taxonomy" id="35608"/>
    <lineage>
        <taxon>Eukaryota</taxon>
        <taxon>Viridiplantae</taxon>
        <taxon>Streptophyta</taxon>
        <taxon>Embryophyta</taxon>
        <taxon>Tracheophyta</taxon>
        <taxon>Spermatophyta</taxon>
        <taxon>Magnoliopsida</taxon>
        <taxon>eudicotyledons</taxon>
        <taxon>Gunneridae</taxon>
        <taxon>Pentapetalae</taxon>
        <taxon>asterids</taxon>
        <taxon>campanulids</taxon>
        <taxon>Asterales</taxon>
        <taxon>Asteraceae</taxon>
        <taxon>Asteroideae</taxon>
        <taxon>Anthemideae</taxon>
        <taxon>Artemisiinae</taxon>
        <taxon>Artemisia</taxon>
    </lineage>
</organism>
<dbReference type="Pfam" id="PF08100">
    <property type="entry name" value="Dimerisation"/>
    <property type="match status" value="2"/>
</dbReference>
<dbReference type="InterPro" id="IPR001077">
    <property type="entry name" value="COMT_C"/>
</dbReference>
<gene>
    <name evidence="7" type="ORF">CTI12_AA044300</name>
</gene>
<dbReference type="AlphaFoldDB" id="A0A2U1QDI0"/>
<evidence type="ECO:0000256" key="4">
    <source>
        <dbReference type="ARBA" id="ARBA00034481"/>
    </source>
</evidence>
<keyword evidence="1 7" id="KW-0489">Methyltransferase</keyword>
<protein>
    <submittedName>
        <fullName evidence="7">Isoflavone 7-O-methyltransferase</fullName>
    </submittedName>
</protein>
<keyword evidence="2 7" id="KW-0808">Transferase</keyword>
<evidence type="ECO:0000256" key="3">
    <source>
        <dbReference type="ARBA" id="ARBA00022691"/>
    </source>
</evidence>
<feature type="domain" description="O-methyltransferase dimerisation" evidence="6">
    <location>
        <begin position="334"/>
        <end position="390"/>
    </location>
</feature>
<feature type="domain" description="O-methyltransferase dimerisation" evidence="6">
    <location>
        <begin position="1"/>
        <end position="82"/>
    </location>
</feature>
<feature type="domain" description="O-methyltransferase C-terminal" evidence="5">
    <location>
        <begin position="406"/>
        <end position="617"/>
    </location>
</feature>
<sequence length="635" mass="73279">MALYCCLKLGIPDVIHNHDKPITLQELVSKLNIPIEKTLHLKRLMRLLIHSNFFYVTKFLIRDDKDEKEGYVPTLSSKLLLKNTSEKLEKLPSLLPFANLMLDPEFIYYWQIQGSWFEGNASTTFESCKGEFANKNPKFNKLFNEAMESNSKMMNFVVKDNKEMFVGCGKNVLHDWSDEEVLKILDKCNQSTSFARDDGKQRKAIIIEMVIDDHDRHDILVTKLLCDVTMMVNLEGKERTEDEWMRLFLKAGFSRYKITRTYGEITGSILWIVQNSNTQPYIFKVAQRENEITQVKTQVFCGKQKYHNHYRLMGINQRLGGANELFEAQAHIYRHIFNYATSMSLKCALELGIPDIIHDHEKPITIQELVSKLNFPVEKTNNLQRLMRSLLPFANLVLDPVFVTPWQFLGKWFNGNESTVFETAHETPLWKYANKNPGFNKLFNDAMASDSQMMSLVVRDSKEIFESVDSLVDVGGGTGLNAKILLEAFPEMTCTVFDLPHVVANKIETQNLKYVGGDMFHSIPSSDVVFFKNVLHNWNDECVLKILKRCREAITGASDNGKSGKVIIIDMILDENHDRHETTETKLVFDILMMVLLTGRERTKIEWEKLFVEAGFNRYKITPIFGLRSLMEVFP</sequence>
<evidence type="ECO:0000259" key="6">
    <source>
        <dbReference type="Pfam" id="PF08100"/>
    </source>
</evidence>
<dbReference type="STRING" id="35608.A0A2U1QDI0"/>
<dbReference type="EMBL" id="PKPP01000202">
    <property type="protein sequence ID" value="PWA96061.1"/>
    <property type="molecule type" value="Genomic_DNA"/>
</dbReference>
<proteinExistence type="inferred from homology"/>
<dbReference type="SUPFAM" id="SSF46785">
    <property type="entry name" value="Winged helix' DNA-binding domain"/>
    <property type="match status" value="2"/>
</dbReference>